<keyword evidence="1" id="KW-0812">Transmembrane</keyword>
<protein>
    <submittedName>
        <fullName evidence="2">Uncharacterized protein</fullName>
    </submittedName>
</protein>
<feature type="transmembrane region" description="Helical" evidence="1">
    <location>
        <begin position="12"/>
        <end position="29"/>
    </location>
</feature>
<reference evidence="2 3" key="1">
    <citation type="submission" date="2017-04" db="EMBL/GenBank/DDBJ databases">
        <authorList>
            <person name="Afonso C.L."/>
            <person name="Miller P.J."/>
            <person name="Scott M.A."/>
            <person name="Spackman E."/>
            <person name="Goraichik I."/>
            <person name="Dimitrov K.M."/>
            <person name="Suarez D.L."/>
            <person name="Swayne D.E."/>
        </authorList>
    </citation>
    <scope>NUCLEOTIDE SEQUENCE [LARGE SCALE GENOMIC DNA]</scope>
    <source>
        <strain evidence="2">LMG 28154</strain>
    </source>
</reference>
<evidence type="ECO:0000313" key="2">
    <source>
        <dbReference type="EMBL" id="SMG00682.1"/>
    </source>
</evidence>
<name>A0A238H652_9BURK</name>
<evidence type="ECO:0000256" key="1">
    <source>
        <dbReference type="SAM" id="Phobius"/>
    </source>
</evidence>
<proteinExistence type="predicted"/>
<dbReference type="EMBL" id="FXAN01000060">
    <property type="protein sequence ID" value="SMG00682.1"/>
    <property type="molecule type" value="Genomic_DNA"/>
</dbReference>
<accession>A0A238H652</accession>
<dbReference type="AlphaFoldDB" id="A0A238H652"/>
<gene>
    <name evidence="2" type="ORF">BSIN_3815</name>
</gene>
<keyword evidence="1" id="KW-1133">Transmembrane helix</keyword>
<dbReference type="Proteomes" id="UP000198460">
    <property type="component" value="Unassembled WGS sequence"/>
</dbReference>
<keyword evidence="1" id="KW-0472">Membrane</keyword>
<organism evidence="2 3">
    <name type="scientific">Burkholderia singularis</name>
    <dbReference type="NCBI Taxonomy" id="1503053"/>
    <lineage>
        <taxon>Bacteria</taxon>
        <taxon>Pseudomonadati</taxon>
        <taxon>Pseudomonadota</taxon>
        <taxon>Betaproteobacteria</taxon>
        <taxon>Burkholderiales</taxon>
        <taxon>Burkholderiaceae</taxon>
        <taxon>Burkholderia</taxon>
        <taxon>pseudomallei group</taxon>
    </lineage>
</organism>
<sequence length="55" mass="5753">MLTAMAPTKLASRIAFVVLAILVTIGLAALVSWSFAGYLTSSVLISLLSGFSFCE</sequence>
<evidence type="ECO:0000313" key="3">
    <source>
        <dbReference type="Proteomes" id="UP000198460"/>
    </source>
</evidence>